<feature type="transmembrane region" description="Helical" evidence="1">
    <location>
        <begin position="82"/>
        <end position="100"/>
    </location>
</feature>
<evidence type="ECO:0000313" key="3">
    <source>
        <dbReference type="EMBL" id="KPL79877.1"/>
    </source>
</evidence>
<dbReference type="RefSeq" id="WP_062417373.1">
    <property type="nucleotide sequence ID" value="NZ_DF967974.1"/>
</dbReference>
<organism evidence="3 4">
    <name type="scientific">Levilinea saccharolytica</name>
    <dbReference type="NCBI Taxonomy" id="229921"/>
    <lineage>
        <taxon>Bacteria</taxon>
        <taxon>Bacillati</taxon>
        <taxon>Chloroflexota</taxon>
        <taxon>Anaerolineae</taxon>
        <taxon>Anaerolineales</taxon>
        <taxon>Anaerolineaceae</taxon>
        <taxon>Levilinea</taxon>
    </lineage>
</organism>
<dbReference type="EMBL" id="LGCM01000045">
    <property type="protein sequence ID" value="KPL79841.1"/>
    <property type="molecule type" value="Genomic_DNA"/>
</dbReference>
<gene>
    <name evidence="2" type="ORF">ADN01_12875</name>
    <name evidence="3" type="ORF">ADN01_13200</name>
</gene>
<sequence>MSAPYRIVSPAVTARREAAARRHDRPGSAAAAAPVTAAAPAASTKEQFEFFLEKLTKLLPGEAISLYLVGSGLIPSEQKVGLLVWSVICLVGVVLLRIFGTRDPKKKLAVDWWHVVISAVSFIIWVYTLGGPFAAYGVHISWIGSLAVLAWTFFLPIFYNGPANG</sequence>
<feature type="transmembrane region" description="Helical" evidence="1">
    <location>
        <begin position="136"/>
        <end position="159"/>
    </location>
</feature>
<protein>
    <submittedName>
        <fullName evidence="3">Uncharacterized protein</fullName>
    </submittedName>
</protein>
<accession>A0A0P6XC66</accession>
<keyword evidence="1" id="KW-1133">Transmembrane helix</keyword>
<dbReference type="EMBL" id="LGCM01000045">
    <property type="protein sequence ID" value="KPL79877.1"/>
    <property type="molecule type" value="Genomic_DNA"/>
</dbReference>
<reference evidence="3 4" key="1">
    <citation type="submission" date="2015-07" db="EMBL/GenBank/DDBJ databases">
        <title>Genome sequence of Levilinea saccharolytica DSM 16555.</title>
        <authorList>
            <person name="Hemp J."/>
            <person name="Ward L.M."/>
            <person name="Pace L.A."/>
            <person name="Fischer W.W."/>
        </authorList>
    </citation>
    <scope>NUCLEOTIDE SEQUENCE [LARGE SCALE GENOMIC DNA]</scope>
    <source>
        <strain evidence="3 4">KIBI-1</strain>
    </source>
</reference>
<keyword evidence="1" id="KW-0812">Transmembrane</keyword>
<feature type="transmembrane region" description="Helical" evidence="1">
    <location>
        <begin position="112"/>
        <end position="130"/>
    </location>
</feature>
<evidence type="ECO:0000256" key="1">
    <source>
        <dbReference type="SAM" id="Phobius"/>
    </source>
</evidence>
<dbReference type="OrthoDB" id="1551286at2"/>
<dbReference type="Proteomes" id="UP000050501">
    <property type="component" value="Unassembled WGS sequence"/>
</dbReference>
<dbReference type="STRING" id="229921.ADN01_12875"/>
<evidence type="ECO:0000313" key="2">
    <source>
        <dbReference type="EMBL" id="KPL79841.1"/>
    </source>
</evidence>
<dbReference type="AlphaFoldDB" id="A0A0P6XC66"/>
<keyword evidence="1" id="KW-0472">Membrane</keyword>
<proteinExistence type="predicted"/>
<comment type="caution">
    <text evidence="3">The sequence shown here is derived from an EMBL/GenBank/DDBJ whole genome shotgun (WGS) entry which is preliminary data.</text>
</comment>
<keyword evidence="4" id="KW-1185">Reference proteome</keyword>
<name>A0A0P6XC66_9CHLR</name>
<evidence type="ECO:0000313" key="4">
    <source>
        <dbReference type="Proteomes" id="UP000050501"/>
    </source>
</evidence>